<keyword evidence="1 4" id="KW-0808">Transferase</keyword>
<dbReference type="Proteomes" id="UP000515465">
    <property type="component" value="Chromosome"/>
</dbReference>
<sequence>MKTREGMQMAAITVRQFEQQDVAAVLALMRALAVFEGYDDKFHLTEADLITHGLGPSPRFGVFVAELEGVVVGIAVHYLIPWTYDLKPVVWLKELYVAETARGMSVGHALVKRLRDHAINIGASAIKWTVQQSNMPAKAFYRSLDGRADEIWELWQMPIDG</sequence>
<evidence type="ECO:0000259" key="3">
    <source>
        <dbReference type="PROSITE" id="PS51186"/>
    </source>
</evidence>
<organism evidence="4 5">
    <name type="scientific">Mesorhizobium huakuii</name>
    <dbReference type="NCBI Taxonomy" id="28104"/>
    <lineage>
        <taxon>Bacteria</taxon>
        <taxon>Pseudomonadati</taxon>
        <taxon>Pseudomonadota</taxon>
        <taxon>Alphaproteobacteria</taxon>
        <taxon>Hyphomicrobiales</taxon>
        <taxon>Phyllobacteriaceae</taxon>
        <taxon>Mesorhizobium</taxon>
    </lineage>
</organism>
<dbReference type="AlphaFoldDB" id="A0A7G6SRN3"/>
<reference evidence="5" key="1">
    <citation type="journal article" date="2020" name="Mol. Plant Microbe">
        <title>Rhizobial microsymbionts of the narrowly endemic Oxytropis species growing in Kamchatka are characterized by significant genetic diversity and possess a set of genes that are associated with T3SS and T6SS secretion systems and can affect the development of symbiosis.</title>
        <authorList>
            <person name="Safronova V."/>
            <person name="Guro P."/>
            <person name="Sazanova A."/>
            <person name="Kuznetsova I."/>
            <person name="Belimov A."/>
            <person name="Yakubov V."/>
            <person name="Chirak E."/>
            <person name="Afonin A."/>
            <person name="Gogolev Y."/>
            <person name="Andronov E."/>
            <person name="Tikhonovich I."/>
        </authorList>
    </citation>
    <scope>NUCLEOTIDE SEQUENCE [LARGE SCALE GENOMIC DNA]</scope>
    <source>
        <strain evidence="5">583</strain>
    </source>
</reference>
<dbReference type="PANTHER" id="PTHR10545">
    <property type="entry name" value="DIAMINE N-ACETYLTRANSFERASE"/>
    <property type="match status" value="1"/>
</dbReference>
<dbReference type="SUPFAM" id="SSF55729">
    <property type="entry name" value="Acyl-CoA N-acyltransferases (Nat)"/>
    <property type="match status" value="1"/>
</dbReference>
<evidence type="ECO:0000313" key="5">
    <source>
        <dbReference type="Proteomes" id="UP000515465"/>
    </source>
</evidence>
<dbReference type="Pfam" id="PF00583">
    <property type="entry name" value="Acetyltransf_1"/>
    <property type="match status" value="1"/>
</dbReference>
<dbReference type="RefSeq" id="WP_183463878.1">
    <property type="nucleotide sequence ID" value="NZ_CP050296.1"/>
</dbReference>
<dbReference type="InterPro" id="IPR051016">
    <property type="entry name" value="Diverse_Substrate_AcTransf"/>
</dbReference>
<proteinExistence type="predicted"/>
<accession>A0A7G6SRN3</accession>
<dbReference type="EMBL" id="CP050296">
    <property type="protein sequence ID" value="QND57165.1"/>
    <property type="molecule type" value="Genomic_DNA"/>
</dbReference>
<dbReference type="PROSITE" id="PS51186">
    <property type="entry name" value="GNAT"/>
    <property type="match status" value="1"/>
</dbReference>
<evidence type="ECO:0000313" key="4">
    <source>
        <dbReference type="EMBL" id="QND57165.1"/>
    </source>
</evidence>
<evidence type="ECO:0000256" key="1">
    <source>
        <dbReference type="ARBA" id="ARBA00022679"/>
    </source>
</evidence>
<dbReference type="GO" id="GO:0008080">
    <property type="term" value="F:N-acetyltransferase activity"/>
    <property type="evidence" value="ECO:0007669"/>
    <property type="project" value="UniProtKB-ARBA"/>
</dbReference>
<feature type="domain" description="N-acetyltransferase" evidence="3">
    <location>
        <begin position="12"/>
        <end position="160"/>
    </location>
</feature>
<dbReference type="Gene3D" id="3.40.630.30">
    <property type="match status" value="1"/>
</dbReference>
<dbReference type="CDD" id="cd04301">
    <property type="entry name" value="NAT_SF"/>
    <property type="match status" value="1"/>
</dbReference>
<evidence type="ECO:0000256" key="2">
    <source>
        <dbReference type="ARBA" id="ARBA00023315"/>
    </source>
</evidence>
<dbReference type="InterPro" id="IPR000182">
    <property type="entry name" value="GNAT_dom"/>
</dbReference>
<dbReference type="InterPro" id="IPR016181">
    <property type="entry name" value="Acyl_CoA_acyltransferase"/>
</dbReference>
<protein>
    <submittedName>
        <fullName evidence="4">GNAT family N-acetyltransferase</fullName>
    </submittedName>
</protein>
<dbReference type="PANTHER" id="PTHR10545:SF29">
    <property type="entry name" value="GH14572P-RELATED"/>
    <property type="match status" value="1"/>
</dbReference>
<gene>
    <name evidence="4" type="ORF">HB778_11500</name>
</gene>
<keyword evidence="2" id="KW-0012">Acyltransferase</keyword>
<name>A0A7G6SRN3_9HYPH</name>